<feature type="chain" id="PRO_5032921478" evidence="1">
    <location>
        <begin position="21"/>
        <end position="461"/>
    </location>
</feature>
<dbReference type="Pfam" id="PF13946">
    <property type="entry name" value="DUF4214"/>
    <property type="match status" value="1"/>
</dbReference>
<evidence type="ECO:0000313" key="4">
    <source>
        <dbReference type="Proteomes" id="UP000444318"/>
    </source>
</evidence>
<proteinExistence type="predicted"/>
<name>A0A843SPE3_9BURK</name>
<accession>A0A843SPE3</accession>
<evidence type="ECO:0000259" key="2">
    <source>
        <dbReference type="Pfam" id="PF13946"/>
    </source>
</evidence>
<comment type="caution">
    <text evidence="3">The sequence shown here is derived from an EMBL/GenBank/DDBJ whole genome shotgun (WGS) entry which is preliminary data.</text>
</comment>
<gene>
    <name evidence="3" type="ORF">GEV01_30530</name>
</gene>
<evidence type="ECO:0000256" key="1">
    <source>
        <dbReference type="SAM" id="SignalP"/>
    </source>
</evidence>
<dbReference type="Proteomes" id="UP000444318">
    <property type="component" value="Unassembled WGS sequence"/>
</dbReference>
<keyword evidence="1" id="KW-0732">Signal</keyword>
<feature type="domain" description="DUF4214" evidence="2">
    <location>
        <begin position="109"/>
        <end position="168"/>
    </location>
</feature>
<organism evidence="3 4">
    <name type="scientific">Rugamonas rivuli</name>
    <dbReference type="NCBI Taxonomy" id="2743358"/>
    <lineage>
        <taxon>Bacteria</taxon>
        <taxon>Pseudomonadati</taxon>
        <taxon>Pseudomonadota</taxon>
        <taxon>Betaproteobacteria</taxon>
        <taxon>Burkholderiales</taxon>
        <taxon>Oxalobacteraceae</taxon>
        <taxon>Telluria group</taxon>
        <taxon>Rugamonas</taxon>
    </lineage>
</organism>
<sequence length="461" mass="48178">MNMSRTLQLVSISLLASALAACGGSGGGSAETHTAGLRQGASGPTAPPTAVSHIAVVQSLYLAYFARPPDTAGFLFWNVAFDKLNLPTTPAELLAAYIDNSFTKMIVDGFVSSPEAVNINAGSDAEFVNTIYLNVFSRSADTGGRQYWVGQLESKAITRPLLALAIMAGAQADDQLAMSKKTEVTTRYLTALAAANVQNEAPLTDVGRDLLAKVNKDTDLAAFQATIAAAVLEQKNTKPGYRAAYTGFQDLYSDVGTSVQYRYTYGSGIVPSFGGELVFGLGEREIDFGESAGPGSAIAYRGQITASASVSASGDGRVPTLLMLCQSPSGSAKPFKSTDVLVNNTSKVLLTAADLAGQTLTTQREDCAAQSGASITFDAAGNATVTTSAGSSVYPAASVNKALKADLYNFDALTRTSWRAYRYTKTDGSFTYAIVSNVIPTPMVTGMPPQPAGALSLWSQE</sequence>
<evidence type="ECO:0000313" key="3">
    <source>
        <dbReference type="EMBL" id="MQA23860.1"/>
    </source>
</evidence>
<feature type="signal peptide" evidence="1">
    <location>
        <begin position="1"/>
        <end position="20"/>
    </location>
</feature>
<dbReference type="AlphaFoldDB" id="A0A843SPE3"/>
<dbReference type="InterPro" id="IPR025282">
    <property type="entry name" value="DUF4214"/>
</dbReference>
<keyword evidence="4" id="KW-1185">Reference proteome</keyword>
<reference evidence="3 4" key="1">
    <citation type="submission" date="2019-10" db="EMBL/GenBank/DDBJ databases">
        <title>Two novel species isolated from a subtropical stream in China.</title>
        <authorList>
            <person name="Lu H."/>
        </authorList>
    </citation>
    <scope>NUCLEOTIDE SEQUENCE [LARGE SCALE GENOMIC DNA]</scope>
    <source>
        <strain evidence="3 4">FT103W</strain>
    </source>
</reference>
<dbReference type="PROSITE" id="PS51257">
    <property type="entry name" value="PROKAR_LIPOPROTEIN"/>
    <property type="match status" value="1"/>
</dbReference>
<dbReference type="EMBL" id="WHUF01000018">
    <property type="protein sequence ID" value="MQA23860.1"/>
    <property type="molecule type" value="Genomic_DNA"/>
</dbReference>
<protein>
    <submittedName>
        <fullName evidence="3">DUF4214 domain-containing protein</fullName>
    </submittedName>
</protein>